<reference evidence="2 3" key="1">
    <citation type="submission" date="2016-11" db="EMBL/GenBank/DDBJ databases">
        <authorList>
            <person name="Jaros S."/>
            <person name="Januszkiewicz K."/>
            <person name="Wedrychowicz H."/>
        </authorList>
    </citation>
    <scope>NUCLEOTIDE SEQUENCE [LARGE SCALE GENOMIC DNA]</scope>
    <source>
        <strain evidence="2 3">DSM 46144</strain>
    </source>
</reference>
<dbReference type="AlphaFoldDB" id="A0A1M7R6P3"/>
<dbReference type="InterPro" id="IPR014748">
    <property type="entry name" value="Enoyl-CoA_hydra_C"/>
</dbReference>
<dbReference type="InterPro" id="IPR001753">
    <property type="entry name" value="Enoyl-CoA_hydra/iso"/>
</dbReference>
<dbReference type="InterPro" id="IPR051683">
    <property type="entry name" value="Enoyl-CoA_Hydratase/Isomerase"/>
</dbReference>
<dbReference type="CDD" id="cd06558">
    <property type="entry name" value="crotonase-like"/>
    <property type="match status" value="1"/>
</dbReference>
<evidence type="ECO:0000256" key="1">
    <source>
        <dbReference type="ARBA" id="ARBA00005254"/>
    </source>
</evidence>
<name>A0A1M7R6P3_9ACTN</name>
<dbReference type="Proteomes" id="UP000184440">
    <property type="component" value="Unassembled WGS sequence"/>
</dbReference>
<evidence type="ECO:0000313" key="3">
    <source>
        <dbReference type="Proteomes" id="UP000184440"/>
    </source>
</evidence>
<dbReference type="InterPro" id="IPR029045">
    <property type="entry name" value="ClpP/crotonase-like_dom_sf"/>
</dbReference>
<organism evidence="2 3">
    <name type="scientific">Cryptosporangium aurantiacum</name>
    <dbReference type="NCBI Taxonomy" id="134849"/>
    <lineage>
        <taxon>Bacteria</taxon>
        <taxon>Bacillati</taxon>
        <taxon>Actinomycetota</taxon>
        <taxon>Actinomycetes</taxon>
        <taxon>Cryptosporangiales</taxon>
        <taxon>Cryptosporangiaceae</taxon>
        <taxon>Cryptosporangium</taxon>
    </lineage>
</organism>
<dbReference type="OrthoDB" id="8452484at2"/>
<gene>
    <name evidence="2" type="ORF">SAMN05443668_10821</name>
</gene>
<dbReference type="STRING" id="134849.SAMN05443668_10821"/>
<proteinExistence type="inferred from homology"/>
<protein>
    <submittedName>
        <fullName evidence="2">Enoyl-CoA hydratase</fullName>
    </submittedName>
</protein>
<dbReference type="PANTHER" id="PTHR42964">
    <property type="entry name" value="ENOYL-COA HYDRATASE"/>
    <property type="match status" value="1"/>
</dbReference>
<dbReference type="SUPFAM" id="SSF52096">
    <property type="entry name" value="ClpP/crotonase"/>
    <property type="match status" value="1"/>
</dbReference>
<evidence type="ECO:0000313" key="2">
    <source>
        <dbReference type="EMBL" id="SHN41923.1"/>
    </source>
</evidence>
<dbReference type="PANTHER" id="PTHR42964:SF1">
    <property type="entry name" value="POLYKETIDE BIOSYNTHESIS ENOYL-COA HYDRATASE PKSH-RELATED"/>
    <property type="match status" value="1"/>
</dbReference>
<keyword evidence="3" id="KW-1185">Reference proteome</keyword>
<dbReference type="Gene3D" id="1.10.12.10">
    <property type="entry name" value="Lyase 2-enoyl-coa Hydratase, Chain A, domain 2"/>
    <property type="match status" value="1"/>
</dbReference>
<accession>A0A1M7R6P3</accession>
<dbReference type="RefSeq" id="WP_073260292.1">
    <property type="nucleotide sequence ID" value="NZ_FRCS01000008.1"/>
</dbReference>
<dbReference type="Pfam" id="PF00378">
    <property type="entry name" value="ECH_1"/>
    <property type="match status" value="1"/>
</dbReference>
<dbReference type="GO" id="GO:0003824">
    <property type="term" value="F:catalytic activity"/>
    <property type="evidence" value="ECO:0007669"/>
    <property type="project" value="UniProtKB-ARBA"/>
</dbReference>
<comment type="similarity">
    <text evidence="1">Belongs to the enoyl-CoA hydratase/isomerase family.</text>
</comment>
<sequence>MEESTRGASAPADAGRPLVRTRLDGAVAVVMLDSPANRNALSLPVVTGLIDAMTTAAEDNEVRVVVLVSEGEVFCAGADFTELTEPGDHDPAVCAEALLTLLRTMVELPKPIVTRVHGEAVAAGLALIGASDLVISERSATYGFTETRIGLAPALASLTTLPRIAPRAAARAYLTGVTIDAGIAEEIGLVSQVVDDEMLDAAVDFAVASLLAGSPGALAATKEMLTRPIRAQLIEHGPEMVKSWARLSLSAEANEGIAALLENRLPHWAVPE</sequence>
<dbReference type="EMBL" id="FRCS01000008">
    <property type="protein sequence ID" value="SHN41923.1"/>
    <property type="molecule type" value="Genomic_DNA"/>
</dbReference>
<dbReference type="Gene3D" id="3.90.226.10">
    <property type="entry name" value="2-enoyl-CoA Hydratase, Chain A, domain 1"/>
    <property type="match status" value="1"/>
</dbReference>